<feature type="domain" description="Bifunctional inhibitor/plant lipid transfer protein/seed storage helical" evidence="1">
    <location>
        <begin position="8"/>
        <end position="88"/>
    </location>
</feature>
<reference evidence="2" key="1">
    <citation type="submission" date="2020-01" db="EMBL/GenBank/DDBJ databases">
        <authorList>
            <person name="Mishra B."/>
        </authorList>
    </citation>
    <scope>NUCLEOTIDE SEQUENCE [LARGE SCALE GENOMIC DNA]</scope>
</reference>
<sequence length="100" mass="10713">MLLWSSQIEGKPCDSSGIEVLIGCLKSIGKEFTPPPTPAEGCCFGLRYIGMKCVCEVITKETEATIDMQKLVNLAAYCGRPLAPHTQCGSYLVPGGTMIN</sequence>
<protein>
    <recommendedName>
        <fullName evidence="1">Bifunctional inhibitor/plant lipid transfer protein/seed storage helical domain-containing protein</fullName>
    </recommendedName>
</protein>
<dbReference type="Pfam" id="PF14368">
    <property type="entry name" value="LTP_2"/>
    <property type="match status" value="1"/>
</dbReference>
<dbReference type="SUPFAM" id="SSF47699">
    <property type="entry name" value="Bifunctional inhibitor/lipid-transfer protein/seed storage 2S albumin"/>
    <property type="match status" value="1"/>
</dbReference>
<organism evidence="2 3">
    <name type="scientific">Microthlaspi erraticum</name>
    <dbReference type="NCBI Taxonomy" id="1685480"/>
    <lineage>
        <taxon>Eukaryota</taxon>
        <taxon>Viridiplantae</taxon>
        <taxon>Streptophyta</taxon>
        <taxon>Embryophyta</taxon>
        <taxon>Tracheophyta</taxon>
        <taxon>Spermatophyta</taxon>
        <taxon>Magnoliopsida</taxon>
        <taxon>eudicotyledons</taxon>
        <taxon>Gunneridae</taxon>
        <taxon>Pentapetalae</taxon>
        <taxon>rosids</taxon>
        <taxon>malvids</taxon>
        <taxon>Brassicales</taxon>
        <taxon>Brassicaceae</taxon>
        <taxon>Coluteocarpeae</taxon>
        <taxon>Microthlaspi</taxon>
    </lineage>
</organism>
<accession>A0A6D2LCZ9</accession>
<comment type="caution">
    <text evidence="2">The sequence shown here is derived from an EMBL/GenBank/DDBJ whole genome shotgun (WGS) entry which is preliminary data.</text>
</comment>
<proteinExistence type="predicted"/>
<dbReference type="InterPro" id="IPR036312">
    <property type="entry name" value="Bifun_inhib/LTP/seed_sf"/>
</dbReference>
<dbReference type="EMBL" id="CACVBM020001940">
    <property type="protein sequence ID" value="CAA7062530.1"/>
    <property type="molecule type" value="Genomic_DNA"/>
</dbReference>
<evidence type="ECO:0000313" key="2">
    <source>
        <dbReference type="EMBL" id="CAA7062530.1"/>
    </source>
</evidence>
<dbReference type="PANTHER" id="PTHR33286">
    <property type="entry name" value="BIFUNCTIONAL INHIBITOR/LIPID-TRANSFER PROTEIN/SEED STORAGE 2S ALBUMIN SUPERFAMILY PROTEIN"/>
    <property type="match status" value="1"/>
</dbReference>
<dbReference type="OrthoDB" id="653734at2759"/>
<evidence type="ECO:0000259" key="1">
    <source>
        <dbReference type="Pfam" id="PF14368"/>
    </source>
</evidence>
<gene>
    <name evidence="2" type="ORF">MERR_LOCUS49766</name>
</gene>
<dbReference type="Gene3D" id="1.10.110.10">
    <property type="entry name" value="Plant lipid-transfer and hydrophobic proteins"/>
    <property type="match status" value="1"/>
</dbReference>
<dbReference type="Proteomes" id="UP000467841">
    <property type="component" value="Unassembled WGS sequence"/>
</dbReference>
<evidence type="ECO:0000313" key="3">
    <source>
        <dbReference type="Proteomes" id="UP000467841"/>
    </source>
</evidence>
<dbReference type="InterPro" id="IPR016140">
    <property type="entry name" value="Bifunc_inhib/LTP/seed_store"/>
</dbReference>
<dbReference type="PANTHER" id="PTHR33286:SF54">
    <property type="entry name" value="BIFUNCTIONAL INHIBITOR_LIPID-TRANSFER PROTEIN_SEED STORAGE 2S ALBUMIN SUPERFAMILY PROTEIN"/>
    <property type="match status" value="1"/>
</dbReference>
<keyword evidence="3" id="KW-1185">Reference proteome</keyword>
<dbReference type="AlphaFoldDB" id="A0A6D2LCZ9"/>
<name>A0A6D2LCZ9_9BRAS</name>